<accession>G1QHN4</accession>
<dbReference type="HOGENOM" id="CLU_039632_0_0_1"/>
<gene>
    <name evidence="4" type="primary">IL17REL</name>
</gene>
<proteinExistence type="predicted"/>
<dbReference type="InterPro" id="IPR039465">
    <property type="entry name" value="IL-17_rcpt-like"/>
</dbReference>
<dbReference type="Pfam" id="PF15037">
    <property type="entry name" value="IL17_R_N"/>
    <property type="match status" value="1"/>
</dbReference>
<evidence type="ECO:0000313" key="4">
    <source>
        <dbReference type="Ensembl" id="ENSNLEP00000000421.2"/>
    </source>
</evidence>
<dbReference type="AlphaFoldDB" id="G1QHN4"/>
<dbReference type="EMBL" id="ADFV01130319">
    <property type="status" value="NOT_ANNOTATED_CDS"/>
    <property type="molecule type" value="Genomic_DNA"/>
</dbReference>
<name>G1QHN4_NOMLE</name>
<reference evidence="4 5" key="1">
    <citation type="submission" date="2012-10" db="EMBL/GenBank/DDBJ databases">
        <authorList>
            <consortium name="Gibbon Genome Sequencing Consortium"/>
        </authorList>
    </citation>
    <scope>NUCLEOTIDE SEQUENCE [LARGE SCALE GENOMIC DNA]</scope>
</reference>
<dbReference type="FunCoup" id="G1QHN4">
    <property type="interactions" value="2"/>
</dbReference>
<dbReference type="PANTHER" id="PTHR15583">
    <property type="entry name" value="INTERLEUKIN-17 RECEPTOR"/>
    <property type="match status" value="1"/>
</dbReference>
<dbReference type="Ensembl" id="ENSNLET00000000447.2">
    <property type="protein sequence ID" value="ENSNLEP00000000421.2"/>
    <property type="gene ID" value="ENSNLEG00000000353.2"/>
</dbReference>
<feature type="region of interest" description="Disordered" evidence="2">
    <location>
        <begin position="265"/>
        <end position="285"/>
    </location>
</feature>
<dbReference type="Proteomes" id="UP000001073">
    <property type="component" value="Chromosome 7b"/>
</dbReference>
<keyword evidence="1" id="KW-0732">Signal</keyword>
<evidence type="ECO:0000256" key="2">
    <source>
        <dbReference type="SAM" id="MobiDB-lite"/>
    </source>
</evidence>
<keyword evidence="5" id="KW-1185">Reference proteome</keyword>
<protein>
    <submittedName>
        <fullName evidence="4">Interleukin 17 receptor E like</fullName>
    </submittedName>
</protein>
<dbReference type="InParanoid" id="G1QHN4"/>
<reference evidence="4" key="3">
    <citation type="submission" date="2025-09" db="UniProtKB">
        <authorList>
            <consortium name="Ensembl"/>
        </authorList>
    </citation>
    <scope>IDENTIFICATION</scope>
</reference>
<dbReference type="GO" id="GO:0030368">
    <property type="term" value="F:interleukin-17 receptor activity"/>
    <property type="evidence" value="ECO:0007669"/>
    <property type="project" value="InterPro"/>
</dbReference>
<dbReference type="EMBL" id="ADFV01130318">
    <property type="status" value="NOT_ANNOTATED_CDS"/>
    <property type="molecule type" value="Genomic_DNA"/>
</dbReference>
<evidence type="ECO:0000256" key="1">
    <source>
        <dbReference type="ARBA" id="ARBA00022729"/>
    </source>
</evidence>
<dbReference type="GeneTree" id="ENSGT00940000162605"/>
<sequence length="285" mass="31742">MSRSVLEALTSSTAMQCVPPDGCSMLLRVRASINLHERLRGLEACAISLDTQETQCQSVWVARASHQQQVGQQLQVHFGCFAVSVAQHLYVTLRTIPHFCGVQLDQRHLVEAGKLSYWVDRRRKAILVQVPRASGSPDYYPLPQGWSATPDAVRIQICPFENDTEALEVLWDTVYYHPGSQTLSWEPACPVSGHVSLCWRPGPGAGCRKLQRSSQLVHRRVQYPLVDTQPQLCLKFSTSWGSWVRSPPTFRCTCVTGGKSQLLPANPARSLQPHVTQQPPLPLPS</sequence>
<dbReference type="EMBL" id="ADFV01130317">
    <property type="status" value="NOT_ANNOTATED_CDS"/>
    <property type="molecule type" value="Genomic_DNA"/>
</dbReference>
<dbReference type="InterPro" id="IPR027841">
    <property type="entry name" value="IL-17_rcpt_C/E_N"/>
</dbReference>
<evidence type="ECO:0000313" key="5">
    <source>
        <dbReference type="Proteomes" id="UP000001073"/>
    </source>
</evidence>
<dbReference type="OMA" id="KCAPHDD"/>
<reference evidence="4" key="2">
    <citation type="submission" date="2025-08" db="UniProtKB">
        <authorList>
            <consortium name="Ensembl"/>
        </authorList>
    </citation>
    <scope>IDENTIFICATION</scope>
</reference>
<evidence type="ECO:0000259" key="3">
    <source>
        <dbReference type="Pfam" id="PF15037"/>
    </source>
</evidence>
<dbReference type="PANTHER" id="PTHR15583:SF10">
    <property type="entry name" value="INTERLEUKIN-17 RECEPTOR E-LIKE-RELATED"/>
    <property type="match status" value="1"/>
</dbReference>
<feature type="domain" description="Interleukin-17 receptor C/E N-terminal" evidence="3">
    <location>
        <begin position="145"/>
        <end position="239"/>
    </location>
</feature>
<dbReference type="eggNOG" id="ENOG502QTUV">
    <property type="taxonomic scope" value="Eukaryota"/>
</dbReference>
<organism evidence="4 5">
    <name type="scientific">Nomascus leucogenys</name>
    <name type="common">Northern white-cheeked gibbon</name>
    <name type="synonym">Hylobates leucogenys</name>
    <dbReference type="NCBI Taxonomy" id="61853"/>
    <lineage>
        <taxon>Eukaryota</taxon>
        <taxon>Metazoa</taxon>
        <taxon>Chordata</taxon>
        <taxon>Craniata</taxon>
        <taxon>Vertebrata</taxon>
        <taxon>Euteleostomi</taxon>
        <taxon>Mammalia</taxon>
        <taxon>Eutheria</taxon>
        <taxon>Euarchontoglires</taxon>
        <taxon>Primates</taxon>
        <taxon>Haplorrhini</taxon>
        <taxon>Catarrhini</taxon>
        <taxon>Hylobatidae</taxon>
        <taxon>Nomascus</taxon>
    </lineage>
</organism>